<comment type="subcellular location">
    <subcellularLocation>
        <location evidence="1">Nucleus</location>
    </subcellularLocation>
</comment>
<sequence length="575" mass="63825">MFKIPSTIPQDLLLIHGLVDKPVKTEENLETELSRNLTAVDDISSSESDSDDEVEIEAELVVKEHGTGTNTPNPEISFESDSDSSSSSDSDPEEELIPRSSIVRDVLELDDGEDDEAVGSVVTSSAQVRTQNELPDPAMAVVVPDIIEVDPDEILERVGEIMSIVGNSVIVKGLPSQIVDRGNERALDTDSLLVFEDRKVLGYVYETFGPTHQPMYHIKFCSEFPLDPEIVQTLRPVFHVPSRSKFVFPSQLKKLRGSDASNVHDEEVGDHELEFSDDEAEAAHKREEKRRRGSREPSIASSRSSTPIPSQMRDQDMTEESMYGASPYDDNYLYDMDTGPSPSRPSPTPYDDPYAAEPPPMMSERPSPPRTGPSLDTTVKDEPREYDRGRTRGRGRGRGRGKDNGRGRGRERAHGRGRGGGFAAHGQQHESRPRTLSPTSMAIARATGQYNDGSDYNSSQQFQSPMASPASPNGWTYPQYPTHYDGMQHESYNAPYQQPYIQPHINPRFASLFGMNMNFAQNSQSYQSYGGHHVSNHVWNQGDGHERNQAQITPRGGGSGAQEFAVPLRDEEYVP</sequence>
<dbReference type="InterPro" id="IPR040309">
    <property type="entry name" value="Naf1"/>
</dbReference>
<feature type="region of interest" description="Disordered" evidence="9">
    <location>
        <begin position="257"/>
        <end position="479"/>
    </location>
</feature>
<feature type="compositionally biased region" description="Low complexity" evidence="9">
    <location>
        <begin position="296"/>
        <end position="310"/>
    </location>
</feature>
<comment type="similarity">
    <text evidence="2">Belongs to the NAF1 family.</text>
</comment>
<dbReference type="PANTHER" id="PTHR31633:SF1">
    <property type="entry name" value="H_ACA RIBONUCLEOPROTEIN COMPLEX NON-CORE SUBUNIT NAF1"/>
    <property type="match status" value="1"/>
</dbReference>
<feature type="region of interest" description="Disordered" evidence="9">
    <location>
        <begin position="38"/>
        <end position="101"/>
    </location>
</feature>
<keyword evidence="7" id="KW-0694">RNA-binding</keyword>
<dbReference type="GO" id="GO:0003723">
    <property type="term" value="F:RNA binding"/>
    <property type="evidence" value="ECO:0007669"/>
    <property type="project" value="UniProtKB-KW"/>
</dbReference>
<accession>A0A4Y7Q0Z2</accession>
<dbReference type="PANTHER" id="PTHR31633">
    <property type="entry name" value="H/ACA RIBONUCLEOPROTEIN COMPLEX NON-CORE SUBUNIT NAF1"/>
    <property type="match status" value="1"/>
</dbReference>
<dbReference type="STRING" id="50990.A0A4Y7Q0Z2"/>
<dbReference type="SUPFAM" id="SSF50447">
    <property type="entry name" value="Translation proteins"/>
    <property type="match status" value="1"/>
</dbReference>
<feature type="compositionally biased region" description="Acidic residues" evidence="9">
    <location>
        <begin position="48"/>
        <end position="58"/>
    </location>
</feature>
<feature type="compositionally biased region" description="Basic and acidic residues" evidence="9">
    <location>
        <begin position="400"/>
        <end position="414"/>
    </location>
</feature>
<evidence type="ECO:0000256" key="5">
    <source>
        <dbReference type="ARBA" id="ARBA00022552"/>
    </source>
</evidence>
<dbReference type="Gene3D" id="2.40.10.230">
    <property type="entry name" value="Probable tRNA pseudouridine synthase domain"/>
    <property type="match status" value="1"/>
</dbReference>
<evidence type="ECO:0000256" key="2">
    <source>
        <dbReference type="ARBA" id="ARBA00009801"/>
    </source>
</evidence>
<evidence type="ECO:0000256" key="3">
    <source>
        <dbReference type="ARBA" id="ARBA00021438"/>
    </source>
</evidence>
<evidence type="ECO:0000313" key="10">
    <source>
        <dbReference type="EMBL" id="TDL20976.1"/>
    </source>
</evidence>
<dbReference type="VEuPathDB" id="FungiDB:BD410DRAFT_790338"/>
<organism evidence="10 11">
    <name type="scientific">Rickenella mellea</name>
    <dbReference type="NCBI Taxonomy" id="50990"/>
    <lineage>
        <taxon>Eukaryota</taxon>
        <taxon>Fungi</taxon>
        <taxon>Dikarya</taxon>
        <taxon>Basidiomycota</taxon>
        <taxon>Agaricomycotina</taxon>
        <taxon>Agaricomycetes</taxon>
        <taxon>Hymenochaetales</taxon>
        <taxon>Rickenellaceae</taxon>
        <taxon>Rickenella</taxon>
    </lineage>
</organism>
<dbReference type="GO" id="GO:0001522">
    <property type="term" value="P:pseudouridine synthesis"/>
    <property type="evidence" value="ECO:0007669"/>
    <property type="project" value="InterPro"/>
</dbReference>
<evidence type="ECO:0000256" key="4">
    <source>
        <dbReference type="ARBA" id="ARBA00022517"/>
    </source>
</evidence>
<dbReference type="GO" id="GO:0000493">
    <property type="term" value="P:box H/ACA snoRNP assembly"/>
    <property type="evidence" value="ECO:0007669"/>
    <property type="project" value="InterPro"/>
</dbReference>
<evidence type="ECO:0000256" key="1">
    <source>
        <dbReference type="ARBA" id="ARBA00004123"/>
    </source>
</evidence>
<dbReference type="GO" id="GO:0005634">
    <property type="term" value="C:nucleus"/>
    <property type="evidence" value="ECO:0007669"/>
    <property type="project" value="UniProtKB-SubCell"/>
</dbReference>
<protein>
    <recommendedName>
        <fullName evidence="3">H/ACA ribonucleoprotein complex non-core subunit NAF1</fullName>
    </recommendedName>
</protein>
<feature type="compositionally biased region" description="Basic and acidic residues" evidence="9">
    <location>
        <begin position="262"/>
        <end position="274"/>
    </location>
</feature>
<dbReference type="InterPro" id="IPR009000">
    <property type="entry name" value="Transl_B-barrel_sf"/>
</dbReference>
<keyword evidence="11" id="KW-1185">Reference proteome</keyword>
<feature type="compositionally biased region" description="Pro residues" evidence="9">
    <location>
        <begin position="342"/>
        <end position="371"/>
    </location>
</feature>
<evidence type="ECO:0000256" key="8">
    <source>
        <dbReference type="ARBA" id="ARBA00023242"/>
    </source>
</evidence>
<reference evidence="10 11" key="1">
    <citation type="submission" date="2018-06" db="EMBL/GenBank/DDBJ databases">
        <title>A transcriptomic atlas of mushroom development highlights an independent origin of complex multicellularity.</title>
        <authorList>
            <consortium name="DOE Joint Genome Institute"/>
            <person name="Krizsan K."/>
            <person name="Almasi E."/>
            <person name="Merenyi Z."/>
            <person name="Sahu N."/>
            <person name="Viragh M."/>
            <person name="Koszo T."/>
            <person name="Mondo S."/>
            <person name="Kiss B."/>
            <person name="Balint B."/>
            <person name="Kues U."/>
            <person name="Barry K."/>
            <person name="Hegedus J.C."/>
            <person name="Henrissat B."/>
            <person name="Johnson J."/>
            <person name="Lipzen A."/>
            <person name="Ohm R."/>
            <person name="Nagy I."/>
            <person name="Pangilinan J."/>
            <person name="Yan J."/>
            <person name="Xiong Y."/>
            <person name="Grigoriev I.V."/>
            <person name="Hibbett D.S."/>
            <person name="Nagy L.G."/>
        </authorList>
    </citation>
    <scope>NUCLEOTIDE SEQUENCE [LARGE SCALE GENOMIC DNA]</scope>
    <source>
        <strain evidence="10 11">SZMC22713</strain>
    </source>
</reference>
<dbReference type="InterPro" id="IPR038664">
    <property type="entry name" value="Gar1/Naf1_Cbf5-bd_sf"/>
</dbReference>
<name>A0A4Y7Q0Z2_9AGAM</name>
<dbReference type="Pfam" id="PF04410">
    <property type="entry name" value="Gar1"/>
    <property type="match status" value="1"/>
</dbReference>
<evidence type="ECO:0000256" key="6">
    <source>
        <dbReference type="ARBA" id="ARBA00022553"/>
    </source>
</evidence>
<dbReference type="GO" id="GO:0006364">
    <property type="term" value="P:rRNA processing"/>
    <property type="evidence" value="ECO:0007669"/>
    <property type="project" value="UniProtKB-KW"/>
</dbReference>
<dbReference type="AlphaFoldDB" id="A0A4Y7Q0Z2"/>
<dbReference type="Proteomes" id="UP000294933">
    <property type="component" value="Unassembled WGS sequence"/>
</dbReference>
<proteinExistence type="inferred from homology"/>
<feature type="compositionally biased region" description="Polar residues" evidence="9">
    <location>
        <begin position="448"/>
        <end position="476"/>
    </location>
</feature>
<evidence type="ECO:0000256" key="9">
    <source>
        <dbReference type="SAM" id="MobiDB-lite"/>
    </source>
</evidence>
<keyword evidence="8" id="KW-0539">Nucleus</keyword>
<evidence type="ECO:0000313" key="11">
    <source>
        <dbReference type="Proteomes" id="UP000294933"/>
    </source>
</evidence>
<keyword evidence="6" id="KW-0597">Phosphoprotein</keyword>
<dbReference type="InterPro" id="IPR007504">
    <property type="entry name" value="H/ACA_rnp_Gar1/Naf1"/>
</dbReference>
<dbReference type="OrthoDB" id="21550at2759"/>
<dbReference type="EMBL" id="ML170184">
    <property type="protein sequence ID" value="TDL20976.1"/>
    <property type="molecule type" value="Genomic_DNA"/>
</dbReference>
<keyword evidence="4" id="KW-0690">Ribosome biogenesis</keyword>
<evidence type="ECO:0000256" key="7">
    <source>
        <dbReference type="ARBA" id="ARBA00022884"/>
    </source>
</evidence>
<feature type="region of interest" description="Disordered" evidence="9">
    <location>
        <begin position="534"/>
        <end position="575"/>
    </location>
</feature>
<feature type="compositionally biased region" description="Basic and acidic residues" evidence="9">
    <location>
        <begin position="378"/>
        <end position="390"/>
    </location>
</feature>
<keyword evidence="5" id="KW-0698">rRNA processing</keyword>
<gene>
    <name evidence="10" type="ORF">BD410DRAFT_790338</name>
</gene>
<dbReference type="GO" id="GO:0005732">
    <property type="term" value="C:sno(s)RNA-containing ribonucleoprotein complex"/>
    <property type="evidence" value="ECO:0007669"/>
    <property type="project" value="InterPro"/>
</dbReference>